<evidence type="ECO:0000313" key="5">
    <source>
        <dbReference type="Proteomes" id="UP000824263"/>
    </source>
</evidence>
<dbReference type="PANTHER" id="PTHR48106:SF18">
    <property type="entry name" value="QUINONE OXIDOREDUCTASE PIG3"/>
    <property type="match status" value="1"/>
</dbReference>
<dbReference type="GO" id="GO:0070402">
    <property type="term" value="F:NADPH binding"/>
    <property type="evidence" value="ECO:0007669"/>
    <property type="project" value="TreeGrafter"/>
</dbReference>
<accession>A0A9D1R8U2</accession>
<comment type="caution">
    <text evidence="4">The sequence shown here is derived from an EMBL/GenBank/DDBJ whole genome shotgun (WGS) entry which is preliminary data.</text>
</comment>
<dbReference type="InterPro" id="IPR036291">
    <property type="entry name" value="NAD(P)-bd_dom_sf"/>
</dbReference>
<sequence length="326" mass="35096">MKAVVLTGPTKAEDVKLTDFPVPKVRPGWVLVKVRAFGMNHSEAILRRSEIRSNAIPKPIIPGIECVGEIADPSDSPFETGQRVAAFMGGMGRSFHGSYAKYALLPSSHVFKVDSSLTWAQLAAVPETYFTAWGSLFQCLDLKPEDVLLIRGGTCVLGYAAIQLAKALGCRVIATTHKEEKLPLLEEADQAVLDRGSLTKSGRLAAAEEKVGRVTKALELVGPRTLCDTLKCMWPGGIVCNTGILGGVFGLNGFDPIKDIPNGVYLTGFYSNWPSKSEVDEILRFLEVYGLTPCVGACFDFAQIREACMALDEGSVNGKIVVNVSA</sequence>
<dbReference type="Proteomes" id="UP000824263">
    <property type="component" value="Unassembled WGS sequence"/>
</dbReference>
<dbReference type="InterPro" id="IPR013154">
    <property type="entry name" value="ADH-like_N"/>
</dbReference>
<dbReference type="InterPro" id="IPR020843">
    <property type="entry name" value="ER"/>
</dbReference>
<feature type="domain" description="Enoyl reductase (ER)" evidence="3">
    <location>
        <begin position="11"/>
        <end position="322"/>
    </location>
</feature>
<dbReference type="Gene3D" id="3.90.180.10">
    <property type="entry name" value="Medium-chain alcohol dehydrogenases, catalytic domain"/>
    <property type="match status" value="1"/>
</dbReference>
<keyword evidence="2" id="KW-0560">Oxidoreductase</keyword>
<evidence type="ECO:0000313" key="4">
    <source>
        <dbReference type="EMBL" id="HIW83841.1"/>
    </source>
</evidence>
<evidence type="ECO:0000259" key="3">
    <source>
        <dbReference type="SMART" id="SM00829"/>
    </source>
</evidence>
<dbReference type="SMART" id="SM00829">
    <property type="entry name" value="PKS_ER"/>
    <property type="match status" value="1"/>
</dbReference>
<protein>
    <submittedName>
        <fullName evidence="4">Zinc-binding dehydrogenase</fullName>
    </submittedName>
</protein>
<dbReference type="SUPFAM" id="SSF50129">
    <property type="entry name" value="GroES-like"/>
    <property type="match status" value="1"/>
</dbReference>
<dbReference type="InterPro" id="IPR013149">
    <property type="entry name" value="ADH-like_C"/>
</dbReference>
<reference evidence="4" key="1">
    <citation type="journal article" date="2021" name="PeerJ">
        <title>Extensive microbial diversity within the chicken gut microbiome revealed by metagenomics and culture.</title>
        <authorList>
            <person name="Gilroy R."/>
            <person name="Ravi A."/>
            <person name="Getino M."/>
            <person name="Pursley I."/>
            <person name="Horton D.L."/>
            <person name="Alikhan N.F."/>
            <person name="Baker D."/>
            <person name="Gharbi K."/>
            <person name="Hall N."/>
            <person name="Watson M."/>
            <person name="Adriaenssens E.M."/>
            <person name="Foster-Nyarko E."/>
            <person name="Jarju S."/>
            <person name="Secka A."/>
            <person name="Antonio M."/>
            <person name="Oren A."/>
            <person name="Chaudhuri R.R."/>
            <person name="La Ragione R."/>
            <person name="Hildebrand F."/>
            <person name="Pallen M.J."/>
        </authorList>
    </citation>
    <scope>NUCLEOTIDE SEQUENCE</scope>
    <source>
        <strain evidence="4">ChiSxjej1B13-11762</strain>
    </source>
</reference>
<proteinExistence type="predicted"/>
<dbReference type="AlphaFoldDB" id="A0A9D1R8U2"/>
<dbReference type="EMBL" id="DXGF01000108">
    <property type="protein sequence ID" value="HIW83841.1"/>
    <property type="molecule type" value="Genomic_DNA"/>
</dbReference>
<dbReference type="SUPFAM" id="SSF51735">
    <property type="entry name" value="NAD(P)-binding Rossmann-fold domains"/>
    <property type="match status" value="1"/>
</dbReference>
<evidence type="ECO:0000256" key="1">
    <source>
        <dbReference type="ARBA" id="ARBA00022857"/>
    </source>
</evidence>
<dbReference type="Pfam" id="PF08240">
    <property type="entry name" value="ADH_N"/>
    <property type="match status" value="1"/>
</dbReference>
<keyword evidence="1" id="KW-0521">NADP</keyword>
<dbReference type="Pfam" id="PF00107">
    <property type="entry name" value="ADH_zinc_N"/>
    <property type="match status" value="1"/>
</dbReference>
<gene>
    <name evidence="4" type="ORF">H9873_05925</name>
</gene>
<reference evidence="4" key="2">
    <citation type="submission" date="2021-04" db="EMBL/GenBank/DDBJ databases">
        <authorList>
            <person name="Gilroy R."/>
        </authorList>
    </citation>
    <scope>NUCLEOTIDE SEQUENCE</scope>
    <source>
        <strain evidence="4">ChiSxjej1B13-11762</strain>
    </source>
</reference>
<dbReference type="GO" id="GO:0016651">
    <property type="term" value="F:oxidoreductase activity, acting on NAD(P)H"/>
    <property type="evidence" value="ECO:0007669"/>
    <property type="project" value="TreeGrafter"/>
</dbReference>
<organism evidence="4 5">
    <name type="scientific">Candidatus Dorea gallistercoris</name>
    <dbReference type="NCBI Taxonomy" id="2838542"/>
    <lineage>
        <taxon>Bacteria</taxon>
        <taxon>Bacillati</taxon>
        <taxon>Bacillota</taxon>
        <taxon>Clostridia</taxon>
        <taxon>Lachnospirales</taxon>
        <taxon>Lachnospiraceae</taxon>
        <taxon>Dorea</taxon>
    </lineage>
</organism>
<name>A0A9D1R8U2_9FIRM</name>
<dbReference type="InterPro" id="IPR011032">
    <property type="entry name" value="GroES-like_sf"/>
</dbReference>
<dbReference type="PANTHER" id="PTHR48106">
    <property type="entry name" value="QUINONE OXIDOREDUCTASE PIG3-RELATED"/>
    <property type="match status" value="1"/>
</dbReference>
<evidence type="ECO:0000256" key="2">
    <source>
        <dbReference type="ARBA" id="ARBA00023002"/>
    </source>
</evidence>